<evidence type="ECO:0000313" key="2">
    <source>
        <dbReference type="EMBL" id="MED6111842.1"/>
    </source>
</evidence>
<dbReference type="Pfam" id="PF26130">
    <property type="entry name" value="PB1-like"/>
    <property type="match status" value="1"/>
</dbReference>
<sequence length="178" mass="21079">MWTVTGMSWTLRKLKLRDQKEERRVFESVGVDRGELRCQNREGHRPHRARFGRDEFGVYEYVDGTVHKLEKMDIDFVNYGDLVKLLESLGYPKFKCMKWYDAAEDDLELRLHKLEGDKHVNEMCDYLMRHIELVDEFHIYVEHEVDVPIPAGEDFVQNVEPNVDTVILEDDTSLLLPH</sequence>
<evidence type="ECO:0000313" key="3">
    <source>
        <dbReference type="Proteomes" id="UP001341840"/>
    </source>
</evidence>
<keyword evidence="3" id="KW-1185">Reference proteome</keyword>
<dbReference type="Proteomes" id="UP001341840">
    <property type="component" value="Unassembled WGS sequence"/>
</dbReference>
<name>A0ABU6QIQ0_9FABA</name>
<accession>A0ABU6QIQ0</accession>
<feature type="domain" description="PB1-like" evidence="1">
    <location>
        <begin position="47"/>
        <end position="143"/>
    </location>
</feature>
<gene>
    <name evidence="2" type="ORF">PIB30_056118</name>
</gene>
<protein>
    <recommendedName>
        <fullName evidence="1">PB1-like domain-containing protein</fullName>
    </recommendedName>
</protein>
<comment type="caution">
    <text evidence="2">The sequence shown here is derived from an EMBL/GenBank/DDBJ whole genome shotgun (WGS) entry which is preliminary data.</text>
</comment>
<organism evidence="2 3">
    <name type="scientific">Stylosanthes scabra</name>
    <dbReference type="NCBI Taxonomy" id="79078"/>
    <lineage>
        <taxon>Eukaryota</taxon>
        <taxon>Viridiplantae</taxon>
        <taxon>Streptophyta</taxon>
        <taxon>Embryophyta</taxon>
        <taxon>Tracheophyta</taxon>
        <taxon>Spermatophyta</taxon>
        <taxon>Magnoliopsida</taxon>
        <taxon>eudicotyledons</taxon>
        <taxon>Gunneridae</taxon>
        <taxon>Pentapetalae</taxon>
        <taxon>rosids</taxon>
        <taxon>fabids</taxon>
        <taxon>Fabales</taxon>
        <taxon>Fabaceae</taxon>
        <taxon>Papilionoideae</taxon>
        <taxon>50 kb inversion clade</taxon>
        <taxon>dalbergioids sensu lato</taxon>
        <taxon>Dalbergieae</taxon>
        <taxon>Pterocarpus clade</taxon>
        <taxon>Stylosanthes</taxon>
    </lineage>
</organism>
<proteinExistence type="predicted"/>
<evidence type="ECO:0000259" key="1">
    <source>
        <dbReference type="Pfam" id="PF26130"/>
    </source>
</evidence>
<dbReference type="EMBL" id="JASCZI010000445">
    <property type="protein sequence ID" value="MED6111842.1"/>
    <property type="molecule type" value="Genomic_DNA"/>
</dbReference>
<dbReference type="InterPro" id="IPR058594">
    <property type="entry name" value="PB1-like_dom_pln"/>
</dbReference>
<reference evidence="2 3" key="1">
    <citation type="journal article" date="2023" name="Plants (Basel)">
        <title>Bridging the Gap: Combining Genomics and Transcriptomics Approaches to Understand Stylosanthes scabra, an Orphan Legume from the Brazilian Caatinga.</title>
        <authorList>
            <person name="Ferreira-Neto J.R.C."/>
            <person name="da Silva M.D."/>
            <person name="Binneck E."/>
            <person name="de Melo N.F."/>
            <person name="da Silva R.H."/>
            <person name="de Melo A.L.T.M."/>
            <person name="Pandolfi V."/>
            <person name="Bustamante F.O."/>
            <person name="Brasileiro-Vidal A.C."/>
            <person name="Benko-Iseppon A.M."/>
        </authorList>
    </citation>
    <scope>NUCLEOTIDE SEQUENCE [LARGE SCALE GENOMIC DNA]</scope>
    <source>
        <tissue evidence="2">Leaves</tissue>
    </source>
</reference>